<feature type="compositionally biased region" description="Low complexity" evidence="5">
    <location>
        <begin position="363"/>
        <end position="382"/>
    </location>
</feature>
<feature type="compositionally biased region" description="Polar residues" evidence="5">
    <location>
        <begin position="203"/>
        <end position="213"/>
    </location>
</feature>
<feature type="non-terminal residue" evidence="7">
    <location>
        <position position="1"/>
    </location>
</feature>
<dbReference type="Proteomes" id="UP000093000">
    <property type="component" value="Unassembled WGS sequence"/>
</dbReference>
<keyword evidence="8" id="KW-1185">Reference proteome</keyword>
<evidence type="ECO:0000313" key="8">
    <source>
        <dbReference type="Proteomes" id="UP000093000"/>
    </source>
</evidence>
<feature type="compositionally biased region" description="Polar residues" evidence="5">
    <location>
        <begin position="324"/>
        <end position="341"/>
    </location>
</feature>
<comment type="subcellular location">
    <subcellularLocation>
        <location evidence="1">Nucleus</location>
    </subcellularLocation>
</comment>
<dbReference type="PROSITE" id="PS51821">
    <property type="entry name" value="VELVET"/>
    <property type="match status" value="1"/>
</dbReference>
<evidence type="ECO:0000313" key="7">
    <source>
        <dbReference type="EMBL" id="OBZ87440.1"/>
    </source>
</evidence>
<feature type="domain" description="Velvet" evidence="6">
    <location>
        <begin position="1"/>
        <end position="160"/>
    </location>
</feature>
<evidence type="ECO:0000256" key="5">
    <source>
        <dbReference type="SAM" id="MobiDB-lite"/>
    </source>
</evidence>
<dbReference type="Pfam" id="PF11754">
    <property type="entry name" value="Velvet"/>
    <property type="match status" value="2"/>
</dbReference>
<feature type="region of interest" description="Disordered" evidence="5">
    <location>
        <begin position="203"/>
        <end position="276"/>
    </location>
</feature>
<dbReference type="OrthoDB" id="5599552at2759"/>
<keyword evidence="4" id="KW-0539">Nucleus</keyword>
<feature type="compositionally biased region" description="Low complexity" evidence="5">
    <location>
        <begin position="215"/>
        <end position="232"/>
    </location>
</feature>
<evidence type="ECO:0000256" key="4">
    <source>
        <dbReference type="ARBA" id="ARBA00023242"/>
    </source>
</evidence>
<feature type="non-terminal residue" evidence="7">
    <location>
        <position position="395"/>
    </location>
</feature>
<feature type="region of interest" description="Disordered" evidence="5">
    <location>
        <begin position="156"/>
        <end position="186"/>
    </location>
</feature>
<protein>
    <recommendedName>
        <fullName evidence="6">Velvet domain-containing protein</fullName>
    </recommendedName>
</protein>
<evidence type="ECO:0000259" key="6">
    <source>
        <dbReference type="PROSITE" id="PS51821"/>
    </source>
</evidence>
<dbReference type="InterPro" id="IPR037525">
    <property type="entry name" value="Velvet_dom"/>
</dbReference>
<dbReference type="InterPro" id="IPR021740">
    <property type="entry name" value="Velvet"/>
</dbReference>
<dbReference type="Gene3D" id="2.60.40.3960">
    <property type="entry name" value="Velvet domain"/>
    <property type="match status" value="1"/>
</dbReference>
<dbReference type="EMBL" id="LUGH01000222">
    <property type="protein sequence ID" value="OBZ87440.1"/>
    <property type="molecule type" value="Genomic_DNA"/>
</dbReference>
<name>A0A1C7NEQ5_9FUNG</name>
<reference evidence="7 8" key="1">
    <citation type="submission" date="2016-03" db="EMBL/GenBank/DDBJ databases">
        <title>Choanephora cucurbitarum.</title>
        <authorList>
            <person name="Min B."/>
            <person name="Park H."/>
            <person name="Park J.-H."/>
            <person name="Shin H.-D."/>
            <person name="Choi I.-G."/>
        </authorList>
    </citation>
    <scope>NUCLEOTIDE SEQUENCE [LARGE SCALE GENOMIC DNA]</scope>
    <source>
        <strain evidence="7 8">KUS-F28377</strain>
    </source>
</reference>
<accession>A0A1C7NEQ5</accession>
<keyword evidence="2" id="KW-0805">Transcription regulation</keyword>
<feature type="compositionally biased region" description="Polar residues" evidence="5">
    <location>
        <begin position="233"/>
        <end position="250"/>
    </location>
</feature>
<dbReference type="InParanoid" id="A0A1C7NEQ5"/>
<dbReference type="GO" id="GO:0005634">
    <property type="term" value="C:nucleus"/>
    <property type="evidence" value="ECO:0007669"/>
    <property type="project" value="UniProtKB-SubCell"/>
</dbReference>
<feature type="region of interest" description="Disordered" evidence="5">
    <location>
        <begin position="324"/>
        <end position="395"/>
    </location>
</feature>
<organism evidence="7 8">
    <name type="scientific">Choanephora cucurbitarum</name>
    <dbReference type="NCBI Taxonomy" id="101091"/>
    <lineage>
        <taxon>Eukaryota</taxon>
        <taxon>Fungi</taxon>
        <taxon>Fungi incertae sedis</taxon>
        <taxon>Mucoromycota</taxon>
        <taxon>Mucoromycotina</taxon>
        <taxon>Mucoromycetes</taxon>
        <taxon>Mucorales</taxon>
        <taxon>Mucorineae</taxon>
        <taxon>Choanephoraceae</taxon>
        <taxon>Choanephoroideae</taxon>
        <taxon>Choanephora</taxon>
    </lineage>
</organism>
<dbReference type="PANTHER" id="PTHR33572">
    <property type="entry name" value="SPORE DEVELOPMENT REGULATOR VOSA"/>
    <property type="match status" value="1"/>
</dbReference>
<evidence type="ECO:0000256" key="3">
    <source>
        <dbReference type="ARBA" id="ARBA00023163"/>
    </source>
</evidence>
<dbReference type="PANTHER" id="PTHR33572:SF18">
    <property type="entry name" value="SPORE DEVELOPMENT REGULATOR VOSA"/>
    <property type="match status" value="1"/>
</dbReference>
<sequence>RQQPCKARLCSFKEKVDRRPIDPPPIIQLLSNNQVDDDYLQNPYFFLYATLTDAHGETDLHFVNGNRTTAGTVVQSLHRLKDFDNTDGGFFIFSDISVRLEGFYRLKFTLYEIEGSYVNRICSIVSDMFQVYSPKSFPGMSESTFLTRSFSDQGVRIRIRKEPRSSNSNPSGKRRKKTEDHTMESDDEGHYLYEHRSSPTNMILQPVQPSKVPNQHPIPSLQPLSQQHSSQPFAQLSSPSLPYQSRQFIQPPSPKSHDATCPEISKPTLPSPKEILRSSPMSMQHILSNTDEDISLKHRSFLSSTTDHQQSKLFSTRVLPLPLPSQSHSVSTPSHMSTSQIHPEHSSLPNSAWRGNLLPPPSALSSSSSPQPTSLFQPPSSSHSPFMKNSRNCSM</sequence>
<keyword evidence="3" id="KW-0804">Transcription</keyword>
<proteinExistence type="predicted"/>
<dbReference type="AlphaFoldDB" id="A0A1C7NEQ5"/>
<dbReference type="InterPro" id="IPR038491">
    <property type="entry name" value="Velvet_dom_sf"/>
</dbReference>
<dbReference type="STRING" id="101091.A0A1C7NEQ5"/>
<evidence type="ECO:0000256" key="1">
    <source>
        <dbReference type="ARBA" id="ARBA00004123"/>
    </source>
</evidence>
<feature type="compositionally biased region" description="Polar residues" evidence="5">
    <location>
        <begin position="383"/>
        <end position="395"/>
    </location>
</feature>
<comment type="caution">
    <text evidence="7">The sequence shown here is derived from an EMBL/GenBank/DDBJ whole genome shotgun (WGS) entry which is preliminary data.</text>
</comment>
<evidence type="ECO:0000256" key="2">
    <source>
        <dbReference type="ARBA" id="ARBA00023015"/>
    </source>
</evidence>
<feature type="compositionally biased region" description="Basic and acidic residues" evidence="5">
    <location>
        <begin position="177"/>
        <end position="186"/>
    </location>
</feature>
<gene>
    <name evidence="7" type="ORF">A0J61_04504</name>
</gene>